<gene>
    <name evidence="2" type="ORF">GND98_018320</name>
</gene>
<dbReference type="AlphaFoldDB" id="A0A6L9ESV5"/>
<dbReference type="InterPro" id="IPR027417">
    <property type="entry name" value="P-loop_NTPase"/>
</dbReference>
<name>A0A6L9ESV5_CLOBU</name>
<dbReference type="Gene3D" id="3.40.50.300">
    <property type="entry name" value="P-loop containing nucleotide triphosphate hydrolases"/>
    <property type="match status" value="1"/>
</dbReference>
<evidence type="ECO:0000259" key="1">
    <source>
        <dbReference type="Pfam" id="PF13401"/>
    </source>
</evidence>
<dbReference type="RefSeq" id="WP_161424892.1">
    <property type="nucleotide sequence ID" value="NZ_JBFNYG010000016.1"/>
</dbReference>
<accession>A0A6L9ESV5</accession>
<feature type="domain" description="ORC1/DEAH AAA+ ATPase" evidence="1">
    <location>
        <begin position="137"/>
        <end position="290"/>
    </location>
</feature>
<dbReference type="Pfam" id="PF13401">
    <property type="entry name" value="AAA_22"/>
    <property type="match status" value="1"/>
</dbReference>
<comment type="caution">
    <text evidence="2">The sequence shown here is derived from an EMBL/GenBank/DDBJ whole genome shotgun (WGS) entry which is preliminary data.</text>
</comment>
<organism evidence="2 3">
    <name type="scientific">Clostridium butyricum</name>
    <dbReference type="NCBI Taxonomy" id="1492"/>
    <lineage>
        <taxon>Bacteria</taxon>
        <taxon>Bacillati</taxon>
        <taxon>Bacillota</taxon>
        <taxon>Clostridia</taxon>
        <taxon>Eubacteriales</taxon>
        <taxon>Clostridiaceae</taxon>
        <taxon>Clostridium</taxon>
    </lineage>
</organism>
<dbReference type="EMBL" id="WOFV02000098">
    <property type="protein sequence ID" value="NAS19740.1"/>
    <property type="molecule type" value="Genomic_DNA"/>
</dbReference>
<dbReference type="GO" id="GO:0016887">
    <property type="term" value="F:ATP hydrolysis activity"/>
    <property type="evidence" value="ECO:0007669"/>
    <property type="project" value="InterPro"/>
</dbReference>
<dbReference type="SUPFAM" id="SSF52540">
    <property type="entry name" value="P-loop containing nucleoside triphosphate hydrolases"/>
    <property type="match status" value="1"/>
</dbReference>
<reference evidence="2 3" key="1">
    <citation type="submission" date="2020-01" db="EMBL/GenBank/DDBJ databases">
        <title>Genome sequence of a 1,3-propanediol producer, Clostridium butyricum S3.</title>
        <authorList>
            <person name="Zhou J."/>
        </authorList>
    </citation>
    <scope>NUCLEOTIDE SEQUENCE [LARGE SCALE GENOMIC DNA]</scope>
    <source>
        <strain evidence="2 3">S3</strain>
    </source>
</reference>
<evidence type="ECO:0000313" key="2">
    <source>
        <dbReference type="EMBL" id="NAS19740.1"/>
    </source>
</evidence>
<proteinExistence type="predicted"/>
<sequence>MITGEKITILKGKVEEAMYNQQEIEEYSYNPFIEALPKIFTANDVVEKFTVLPKISDEDRNKAENLRYHIIKRAKTFIQPLPIHIKIERKLSSLIRRGYLSRNPVDKSFLQSLRILNGLDDRSIKENSIQDELNNIRSTADSISIIGISGIGKTTAIERLLLMYPQVIKHFEYNGTNLTRTQIVWLKIDCPYDGNLSTLCKSFFTAIDDILGTRYLEKFGYSNRITSTMMINMTKLAWRYGIGVLVIDEIQHLLNAKNDMEEMLNFFVTLTNTVGIPTVLIGTSKAQKLFKGNFRQARRAASEGAVMWDRMKKDSEEWNFFMESIWEFQGLKKIAKLTDKLIDVFYDECQGITAVAVNLFLLAQERALQDGKEEITVGIIRETAKNDLQIIKPMIKALRNNNLSEIMRYEDISINLDDVAMNYKNNMELSGLIKDSFKERKKSIELKKRSTVENLVVDLTAMNMFDNLSTSDIQKICEKIVDKSSIDEEYNSQKLEAVKKAMTLNETLKENINRKQQCESKEGLIWIYEAAKKQKIHPYELLKENGFIKDPVEEFFNAK</sequence>
<protein>
    <submittedName>
        <fullName evidence="2">AAA family ATPase</fullName>
    </submittedName>
</protein>
<dbReference type="Proteomes" id="UP000474042">
    <property type="component" value="Unassembled WGS sequence"/>
</dbReference>
<dbReference type="InterPro" id="IPR049945">
    <property type="entry name" value="AAA_22"/>
</dbReference>
<evidence type="ECO:0000313" key="3">
    <source>
        <dbReference type="Proteomes" id="UP000474042"/>
    </source>
</evidence>